<dbReference type="InterPro" id="IPR029068">
    <property type="entry name" value="Glyas_Bleomycin-R_OHBP_Dase"/>
</dbReference>
<keyword evidence="3" id="KW-1185">Reference proteome</keyword>
<dbReference type="GeneID" id="36575264"/>
<organism evidence="2 3">
    <name type="scientific">Amorphotheca resinae ATCC 22711</name>
    <dbReference type="NCBI Taxonomy" id="857342"/>
    <lineage>
        <taxon>Eukaryota</taxon>
        <taxon>Fungi</taxon>
        <taxon>Dikarya</taxon>
        <taxon>Ascomycota</taxon>
        <taxon>Pezizomycotina</taxon>
        <taxon>Leotiomycetes</taxon>
        <taxon>Helotiales</taxon>
        <taxon>Amorphothecaceae</taxon>
        <taxon>Amorphotheca</taxon>
    </lineage>
</organism>
<dbReference type="Pfam" id="PF13468">
    <property type="entry name" value="Glyoxalase_3"/>
    <property type="match status" value="1"/>
</dbReference>
<evidence type="ECO:0000259" key="1">
    <source>
        <dbReference type="Pfam" id="PF13468"/>
    </source>
</evidence>
<dbReference type="InterPro" id="IPR025870">
    <property type="entry name" value="Glyoxalase-like_dom"/>
</dbReference>
<feature type="domain" description="Glyoxalase-like" evidence="1">
    <location>
        <begin position="7"/>
        <end position="192"/>
    </location>
</feature>
<dbReference type="EMBL" id="KZ679020">
    <property type="protein sequence ID" value="PSS06738.1"/>
    <property type="molecule type" value="Genomic_DNA"/>
</dbReference>
<dbReference type="Proteomes" id="UP000241818">
    <property type="component" value="Unassembled WGS sequence"/>
</dbReference>
<name>A0A2T3AP82_AMORE</name>
<dbReference type="PANTHER" id="PTHR40265:SF1">
    <property type="entry name" value="GLYOXALASE-LIKE DOMAIN-CONTAINING PROTEIN"/>
    <property type="match status" value="1"/>
</dbReference>
<reference evidence="2 3" key="1">
    <citation type="journal article" date="2018" name="New Phytol.">
        <title>Comparative genomics and transcriptomics depict ericoid mycorrhizal fungi as versatile saprotrophs and plant mutualists.</title>
        <authorList>
            <person name="Martino E."/>
            <person name="Morin E."/>
            <person name="Grelet G.A."/>
            <person name="Kuo A."/>
            <person name="Kohler A."/>
            <person name="Daghino S."/>
            <person name="Barry K.W."/>
            <person name="Cichocki N."/>
            <person name="Clum A."/>
            <person name="Dockter R.B."/>
            <person name="Hainaut M."/>
            <person name="Kuo R.C."/>
            <person name="LaButti K."/>
            <person name="Lindahl B.D."/>
            <person name="Lindquist E.A."/>
            <person name="Lipzen A."/>
            <person name="Khouja H.R."/>
            <person name="Magnuson J."/>
            <person name="Murat C."/>
            <person name="Ohm R.A."/>
            <person name="Singer S.W."/>
            <person name="Spatafora J.W."/>
            <person name="Wang M."/>
            <person name="Veneault-Fourrey C."/>
            <person name="Henrissat B."/>
            <person name="Grigoriev I.V."/>
            <person name="Martin F.M."/>
            <person name="Perotto S."/>
        </authorList>
    </citation>
    <scope>NUCLEOTIDE SEQUENCE [LARGE SCALE GENOMIC DNA]</scope>
    <source>
        <strain evidence="2 3">ATCC 22711</strain>
    </source>
</reference>
<dbReference type="AlphaFoldDB" id="A0A2T3AP82"/>
<evidence type="ECO:0000313" key="2">
    <source>
        <dbReference type="EMBL" id="PSS06738.1"/>
    </source>
</evidence>
<accession>A0A2T3AP82</accession>
<dbReference type="OrthoDB" id="408973at2759"/>
<evidence type="ECO:0000313" key="3">
    <source>
        <dbReference type="Proteomes" id="UP000241818"/>
    </source>
</evidence>
<gene>
    <name evidence="2" type="ORF">M430DRAFT_37803</name>
</gene>
<dbReference type="RefSeq" id="XP_024716468.1">
    <property type="nucleotide sequence ID" value="XM_024867183.1"/>
</dbReference>
<dbReference type="Gene3D" id="3.10.180.10">
    <property type="entry name" value="2,3-Dihydroxybiphenyl 1,2-Dioxygenase, domain 1"/>
    <property type="match status" value="1"/>
</dbReference>
<dbReference type="InParanoid" id="A0A2T3AP82"/>
<proteinExistence type="predicted"/>
<sequence length="288" mass="31746">MTSNLFLDHIIILVPYDTLLHPPPWVTDNFTLTPGGRHADGKTENKLICFADGSYLELIAFINDSPHHRSGHWWGNKPYGIIDFAFTSRESAQEQHARLASRLSGNADGVRYQTPVEGGRTRDDGQELKWHVTFPDVTTTGFQRGELPFFCHDVTDRKLRVPGGVETTTHPSSAYGVAQIRIGAPKSRAESLVRAYSAILDVPNSAGDGGDIGAFEIKRMNGIKGVGDMKVLVSSREENGESFSFDLVIGGFGERKSYTMLDMKSDGPSRIFLDLDVYPENPSLKMGV</sequence>
<protein>
    <recommendedName>
        <fullName evidence="1">Glyoxalase-like domain-containing protein</fullName>
    </recommendedName>
</protein>
<dbReference type="PANTHER" id="PTHR40265">
    <property type="entry name" value="BLL2707 PROTEIN"/>
    <property type="match status" value="1"/>
</dbReference>